<gene>
    <name evidence="2" type="ORF">NCTC10295_01539</name>
</gene>
<accession>A0A378UHF7</accession>
<keyword evidence="1" id="KW-0732">Signal</keyword>
<evidence type="ECO:0000313" key="3">
    <source>
        <dbReference type="Proteomes" id="UP000254651"/>
    </source>
</evidence>
<sequence>MKAKLGQAAAACLAALLAAAPAHAADEQAKIDLVKKVYQTEQYARYASPSFQKIIRLGNKAAEKADPEMACEMYEHYAIGLGNGDSDVKNLKITPMKGNLVRATFRNGDEQVSTDFDISCTKGRCVINDVNGYRDIYRRIIRTRSCGD</sequence>
<proteinExistence type="predicted"/>
<feature type="signal peptide" evidence="1">
    <location>
        <begin position="1"/>
        <end position="24"/>
    </location>
</feature>
<feature type="chain" id="PRO_5016879030" description="Periplasmic protein" evidence="1">
    <location>
        <begin position="25"/>
        <end position="148"/>
    </location>
</feature>
<dbReference type="AlphaFoldDB" id="A0A378UHF7"/>
<evidence type="ECO:0000313" key="2">
    <source>
        <dbReference type="EMBL" id="STZ76756.1"/>
    </source>
</evidence>
<organism evidence="2 3">
    <name type="scientific">Bergeriella denitrificans</name>
    <name type="common">Neisseria denitrificans</name>
    <dbReference type="NCBI Taxonomy" id="494"/>
    <lineage>
        <taxon>Bacteria</taxon>
        <taxon>Pseudomonadati</taxon>
        <taxon>Pseudomonadota</taxon>
        <taxon>Betaproteobacteria</taxon>
        <taxon>Neisseriales</taxon>
        <taxon>Neisseriaceae</taxon>
        <taxon>Bergeriella</taxon>
    </lineage>
</organism>
<evidence type="ECO:0000256" key="1">
    <source>
        <dbReference type="SAM" id="SignalP"/>
    </source>
</evidence>
<dbReference type="EMBL" id="UGQS01000002">
    <property type="protein sequence ID" value="STZ76756.1"/>
    <property type="molecule type" value="Genomic_DNA"/>
</dbReference>
<dbReference type="RefSeq" id="WP_066075734.1">
    <property type="nucleotide sequence ID" value="NZ_CP181246.1"/>
</dbReference>
<dbReference type="Proteomes" id="UP000254651">
    <property type="component" value="Unassembled WGS sequence"/>
</dbReference>
<name>A0A378UHF7_BERDE</name>
<dbReference type="Gene3D" id="3.10.450.50">
    <property type="match status" value="1"/>
</dbReference>
<evidence type="ECO:0008006" key="4">
    <source>
        <dbReference type="Google" id="ProtNLM"/>
    </source>
</evidence>
<reference evidence="2 3" key="1">
    <citation type="submission" date="2018-06" db="EMBL/GenBank/DDBJ databases">
        <authorList>
            <consortium name="Pathogen Informatics"/>
            <person name="Doyle S."/>
        </authorList>
    </citation>
    <scope>NUCLEOTIDE SEQUENCE [LARGE SCALE GENOMIC DNA]</scope>
    <source>
        <strain evidence="2 3">NCTC10295</strain>
    </source>
</reference>
<keyword evidence="3" id="KW-1185">Reference proteome</keyword>
<protein>
    <recommendedName>
        <fullName evidence="4">Periplasmic protein</fullName>
    </recommendedName>
</protein>